<accession>A0A142NPB9</accession>
<gene>
    <name evidence="2" type="ORF">A2T55_13425</name>
</gene>
<evidence type="ECO:0000256" key="1">
    <source>
        <dbReference type="SAM" id="Phobius"/>
    </source>
</evidence>
<dbReference type="AlphaFoldDB" id="A0A142NPB9"/>
<proteinExistence type="predicted"/>
<keyword evidence="1" id="KW-0812">Transmembrane</keyword>
<sequence length="71" mass="8085">MDLLILFMIAVMFATIVFFVGRFACPKHDRVPLIEVDHVLLWTTLRRGWHALGAFGPLTHYPDDPYGASRA</sequence>
<protein>
    <submittedName>
        <fullName evidence="2">Uncharacterized protein</fullName>
    </submittedName>
</protein>
<name>A0A142NPB9_BRELN</name>
<feature type="transmembrane region" description="Helical" evidence="1">
    <location>
        <begin position="6"/>
        <end position="25"/>
    </location>
</feature>
<dbReference type="Proteomes" id="UP000075950">
    <property type="component" value="Chromosome"/>
</dbReference>
<keyword evidence="1" id="KW-0472">Membrane</keyword>
<organism evidence="2 3">
    <name type="scientific">Brevibacterium linens</name>
    <dbReference type="NCBI Taxonomy" id="1703"/>
    <lineage>
        <taxon>Bacteria</taxon>
        <taxon>Bacillati</taxon>
        <taxon>Actinomycetota</taxon>
        <taxon>Actinomycetes</taxon>
        <taxon>Micrococcales</taxon>
        <taxon>Brevibacteriaceae</taxon>
        <taxon>Brevibacterium</taxon>
    </lineage>
</organism>
<dbReference type="KEGG" id="bly:A2T55_13425"/>
<keyword evidence="1" id="KW-1133">Transmembrane helix</keyword>
<evidence type="ECO:0000313" key="2">
    <source>
        <dbReference type="EMBL" id="AMT94637.1"/>
    </source>
</evidence>
<dbReference type="EMBL" id="CP014869">
    <property type="protein sequence ID" value="AMT94637.1"/>
    <property type="molecule type" value="Genomic_DNA"/>
</dbReference>
<dbReference type="RefSeq" id="WP_062862156.1">
    <property type="nucleotide sequence ID" value="NZ_CP014869.1"/>
</dbReference>
<evidence type="ECO:0000313" key="3">
    <source>
        <dbReference type="Proteomes" id="UP000075950"/>
    </source>
</evidence>
<reference evidence="3" key="1">
    <citation type="submission" date="2016-03" db="EMBL/GenBank/DDBJ databases">
        <authorList>
            <person name="Ploux O."/>
        </authorList>
    </citation>
    <scope>NUCLEOTIDE SEQUENCE [LARGE SCALE GENOMIC DNA]</scope>
    <source>
        <strain evidence="3">BS258</strain>
    </source>
</reference>